<protein>
    <submittedName>
        <fullName evidence="3">Uncharacterized protein</fullName>
    </submittedName>
</protein>
<proteinExistence type="predicted"/>
<feature type="transmembrane region" description="Helical" evidence="2">
    <location>
        <begin position="48"/>
        <end position="69"/>
    </location>
</feature>
<feature type="compositionally biased region" description="Basic and acidic residues" evidence="1">
    <location>
        <begin position="316"/>
        <end position="326"/>
    </location>
</feature>
<sequence>MIFGPDPTFILIFGIAVLLAVLSVPGLLGLSLALALPRSRGHVLARPWRYGVLGVLLLCFAALGVLILWQERQMEAEMQARHDALNPRLVQDLQLGELLFPAGSQVRLDTFEPLDWQDQPQPHGLDSLIEAWLPRPQRVLGLEVDAMELPLHHSFSRMRLVQDSVVEGWPCAGNDWVEYRREIEERLQPSRWRFDRCPLVPGSRLFGLEWPLGSLVYGNGYGWTLRVSDSAGPLSLEGMSLLELNLMLDGDRHLLRWDGRLAAPYALGDWDYPAGTRVRHLDEQRLLLSPTRDAPAHNRVNGEQVTFGQSLVQARDGRELGRESNERMGVNDVWE</sequence>
<gene>
    <name evidence="3" type="ORF">TUM18999_42800</name>
    <name evidence="4" type="ORF">TUM20286_09320</name>
</gene>
<evidence type="ECO:0000313" key="6">
    <source>
        <dbReference type="Proteomes" id="UP001054892"/>
    </source>
</evidence>
<dbReference type="EMBL" id="AP023189">
    <property type="protein sequence ID" value="BCG26089.1"/>
    <property type="molecule type" value="Genomic_DNA"/>
</dbReference>
<dbReference type="AlphaFoldDB" id="A0A6J4E9M9"/>
<organism evidence="3 5">
    <name type="scientific">Pseudomonas tohonis</name>
    <dbReference type="NCBI Taxonomy" id="2725477"/>
    <lineage>
        <taxon>Bacteria</taxon>
        <taxon>Pseudomonadati</taxon>
        <taxon>Pseudomonadota</taxon>
        <taxon>Gammaproteobacteria</taxon>
        <taxon>Pseudomonadales</taxon>
        <taxon>Pseudomonadaceae</taxon>
        <taxon>Pseudomonas</taxon>
    </lineage>
</organism>
<name>A0A6J4E9M9_9PSED</name>
<dbReference type="Proteomes" id="UP001054892">
    <property type="component" value="Unassembled WGS sequence"/>
</dbReference>
<evidence type="ECO:0000256" key="2">
    <source>
        <dbReference type="SAM" id="Phobius"/>
    </source>
</evidence>
<evidence type="ECO:0000256" key="1">
    <source>
        <dbReference type="SAM" id="MobiDB-lite"/>
    </source>
</evidence>
<accession>A0A6J4E9M9</accession>
<dbReference type="KEGG" id="ptw:TUM18999_42800"/>
<evidence type="ECO:0000313" key="5">
    <source>
        <dbReference type="Proteomes" id="UP000509383"/>
    </source>
</evidence>
<keyword evidence="2" id="KW-0472">Membrane</keyword>
<keyword evidence="2" id="KW-0812">Transmembrane</keyword>
<evidence type="ECO:0000313" key="4">
    <source>
        <dbReference type="EMBL" id="GJN51180.1"/>
    </source>
</evidence>
<evidence type="ECO:0000313" key="3">
    <source>
        <dbReference type="EMBL" id="BCG26089.1"/>
    </source>
</evidence>
<feature type="transmembrane region" description="Helical" evidence="2">
    <location>
        <begin position="12"/>
        <end position="36"/>
    </location>
</feature>
<keyword evidence="2" id="KW-1133">Transmembrane helix</keyword>
<feature type="region of interest" description="Disordered" evidence="1">
    <location>
        <begin position="316"/>
        <end position="335"/>
    </location>
</feature>
<dbReference type="Proteomes" id="UP000509383">
    <property type="component" value="Chromosome"/>
</dbReference>
<dbReference type="EMBL" id="BQKM01000001">
    <property type="protein sequence ID" value="GJN51180.1"/>
    <property type="molecule type" value="Genomic_DNA"/>
</dbReference>
<keyword evidence="6" id="KW-1185">Reference proteome</keyword>
<reference evidence="3 5" key="1">
    <citation type="submission" date="2020-05" db="EMBL/GenBank/DDBJ databases">
        <title>Characterization of novel class B3 metallo-beta-lactamase from novel Pseudomonas species.</title>
        <authorList>
            <person name="Yamada K."/>
            <person name="Aoki K."/>
            <person name="Ishii Y."/>
        </authorList>
    </citation>
    <scope>NUCLEOTIDE SEQUENCE [LARGE SCALE GENOMIC DNA]</scope>
    <source>
        <strain evidence="3 5">TUM18999</strain>
        <strain evidence="4 6">TUM20286</strain>
    </source>
</reference>